<feature type="non-terminal residue" evidence="1">
    <location>
        <position position="171"/>
    </location>
</feature>
<organism evidence="1 2">
    <name type="scientific">Vibrio anguillarum</name>
    <name type="common">Listonella anguillarum</name>
    <dbReference type="NCBI Taxonomy" id="55601"/>
    <lineage>
        <taxon>Bacteria</taxon>
        <taxon>Pseudomonadati</taxon>
        <taxon>Pseudomonadota</taxon>
        <taxon>Gammaproteobacteria</taxon>
        <taxon>Vibrionales</taxon>
        <taxon>Vibrionaceae</taxon>
        <taxon>Vibrio</taxon>
    </lineage>
</organism>
<dbReference type="Proteomes" id="UP000726136">
    <property type="component" value="Unassembled WGS sequence"/>
</dbReference>
<feature type="non-terminal residue" evidence="1">
    <location>
        <position position="1"/>
    </location>
</feature>
<gene>
    <name evidence="1" type="ORF">EAY46_26800</name>
</gene>
<dbReference type="InterPro" id="IPR029058">
    <property type="entry name" value="AB_hydrolase_fold"/>
</dbReference>
<sequence length="171" mass="19118">FALLSKLAYATDKKSIDLKSEADSTGSIGTVINQFKSRQLPIQSGNQKVRWLVEEIPYSRALNFKYYDNRQKHAQGYILFNEEIAIVSVRGTEPSFYDKDSVIDPNSKFIITKVANGIDAVLNSPGINDLVKTDLDAAQIAPNEFGGAYVHQGFYQYSMALWENTLLADDI</sequence>
<evidence type="ECO:0000313" key="1">
    <source>
        <dbReference type="EMBL" id="MBF4376592.1"/>
    </source>
</evidence>
<name>A0ABR9ZDS9_VIBAN</name>
<protein>
    <submittedName>
        <fullName evidence="1">Lipase</fullName>
    </submittedName>
</protein>
<evidence type="ECO:0000313" key="2">
    <source>
        <dbReference type="Proteomes" id="UP000726136"/>
    </source>
</evidence>
<comment type="caution">
    <text evidence="1">The sequence shown here is derived from an EMBL/GenBank/DDBJ whole genome shotgun (WGS) entry which is preliminary data.</text>
</comment>
<keyword evidence="2" id="KW-1185">Reference proteome</keyword>
<dbReference type="EMBL" id="RDPI01000931">
    <property type="protein sequence ID" value="MBF4376592.1"/>
    <property type="molecule type" value="Genomic_DNA"/>
</dbReference>
<reference evidence="1 2" key="1">
    <citation type="journal article" date="2021" name="PeerJ">
        <title>Analysis of 44 Vibrio anguillarum genomes reveals high genetic diversity.</title>
        <authorList>
            <person name="Hansen M.J."/>
            <person name="Dalsgaard I."/>
        </authorList>
    </citation>
    <scope>NUCLEOTIDE SEQUENCE [LARGE SCALE GENOMIC DNA]</scope>
    <source>
        <strain evidence="1 2">040915-1/1B</strain>
    </source>
</reference>
<proteinExistence type="predicted"/>
<dbReference type="Gene3D" id="3.40.50.1820">
    <property type="entry name" value="alpha/beta hydrolase"/>
    <property type="match status" value="1"/>
</dbReference>
<accession>A0ABR9ZDS9</accession>